<comment type="similarity">
    <text evidence="9">Belongs to the small GTPase superfamily. Di-Ras family.</text>
</comment>
<dbReference type="InterPro" id="IPR001806">
    <property type="entry name" value="Small_GTPase"/>
</dbReference>
<dbReference type="Pfam" id="PF00071">
    <property type="entry name" value="Ras"/>
    <property type="match status" value="1"/>
</dbReference>
<dbReference type="PROSITE" id="PS51420">
    <property type="entry name" value="RHO"/>
    <property type="match status" value="1"/>
</dbReference>
<gene>
    <name evidence="10" type="ORF">DSTB1V02_LOCUS9690</name>
</gene>
<sequence length="199" mass="22553">MPEQSNDYRVVVFGAGGVGKSSLVLRFVKGTFRESYIPTIEDTYRQVISCNKNICTLQITDTTGSHQFPAMQRLNISKGHAFILVYSITSRQSMQELEPIWEVIRETKGNMEDVPVMLAGNKCDEVENREINFSEGEDQAKRWKSSFMETSAKTNYNVKELFQELLNMDKNRNMSLSLDGRGGKGGKGTQKIKEKCCLM</sequence>
<dbReference type="AlphaFoldDB" id="A0A7R9A9D0"/>
<dbReference type="PANTHER" id="PTHR24070">
    <property type="entry name" value="RAS, DI-RAS, AND RHEB FAMILY MEMBERS OF SMALL GTPASE SUPERFAMILY"/>
    <property type="match status" value="1"/>
</dbReference>
<keyword evidence="4" id="KW-0547">Nucleotide-binding</keyword>
<dbReference type="PROSITE" id="PS51421">
    <property type="entry name" value="RAS"/>
    <property type="match status" value="1"/>
</dbReference>
<evidence type="ECO:0000313" key="11">
    <source>
        <dbReference type="Proteomes" id="UP000677054"/>
    </source>
</evidence>
<evidence type="ECO:0000256" key="5">
    <source>
        <dbReference type="ARBA" id="ARBA00023134"/>
    </source>
</evidence>
<dbReference type="PROSITE" id="PS51419">
    <property type="entry name" value="RAB"/>
    <property type="match status" value="1"/>
</dbReference>
<dbReference type="GO" id="GO:0003924">
    <property type="term" value="F:GTPase activity"/>
    <property type="evidence" value="ECO:0007669"/>
    <property type="project" value="InterPro"/>
</dbReference>
<evidence type="ECO:0000256" key="6">
    <source>
        <dbReference type="ARBA" id="ARBA00023136"/>
    </source>
</evidence>
<evidence type="ECO:0000256" key="2">
    <source>
        <dbReference type="ARBA" id="ARBA00022475"/>
    </source>
</evidence>
<evidence type="ECO:0000256" key="4">
    <source>
        <dbReference type="ARBA" id="ARBA00022741"/>
    </source>
</evidence>
<dbReference type="Gene3D" id="3.40.50.300">
    <property type="entry name" value="P-loop containing nucleotide triphosphate hydrolases"/>
    <property type="match status" value="1"/>
</dbReference>
<evidence type="ECO:0008006" key="12">
    <source>
        <dbReference type="Google" id="ProtNLM"/>
    </source>
</evidence>
<dbReference type="SUPFAM" id="SSF52540">
    <property type="entry name" value="P-loop containing nucleoside triphosphate hydrolases"/>
    <property type="match status" value="1"/>
</dbReference>
<dbReference type="NCBIfam" id="TIGR00231">
    <property type="entry name" value="small_GTP"/>
    <property type="match status" value="1"/>
</dbReference>
<keyword evidence="3" id="KW-0488">Methylation</keyword>
<name>A0A7R9A9D0_9CRUS</name>
<dbReference type="EMBL" id="CAJPEV010002545">
    <property type="protein sequence ID" value="CAG0897278.1"/>
    <property type="molecule type" value="Genomic_DNA"/>
</dbReference>
<keyword evidence="8" id="KW-0636">Prenylation</keyword>
<organism evidence="10">
    <name type="scientific">Darwinula stevensoni</name>
    <dbReference type="NCBI Taxonomy" id="69355"/>
    <lineage>
        <taxon>Eukaryota</taxon>
        <taxon>Metazoa</taxon>
        <taxon>Ecdysozoa</taxon>
        <taxon>Arthropoda</taxon>
        <taxon>Crustacea</taxon>
        <taxon>Oligostraca</taxon>
        <taxon>Ostracoda</taxon>
        <taxon>Podocopa</taxon>
        <taxon>Podocopida</taxon>
        <taxon>Darwinulocopina</taxon>
        <taxon>Darwinuloidea</taxon>
        <taxon>Darwinulidae</taxon>
        <taxon>Darwinula</taxon>
    </lineage>
</organism>
<evidence type="ECO:0000256" key="7">
    <source>
        <dbReference type="ARBA" id="ARBA00023288"/>
    </source>
</evidence>
<keyword evidence="11" id="KW-1185">Reference proteome</keyword>
<dbReference type="InterPro" id="IPR020849">
    <property type="entry name" value="Small_GTPase_Ras-type"/>
</dbReference>
<dbReference type="InterPro" id="IPR027417">
    <property type="entry name" value="P-loop_NTPase"/>
</dbReference>
<evidence type="ECO:0000313" key="10">
    <source>
        <dbReference type="EMBL" id="CAD7249904.1"/>
    </source>
</evidence>
<keyword evidence="6" id="KW-0472">Membrane</keyword>
<reference evidence="10" key="1">
    <citation type="submission" date="2020-11" db="EMBL/GenBank/DDBJ databases">
        <authorList>
            <person name="Tran Van P."/>
        </authorList>
    </citation>
    <scope>NUCLEOTIDE SEQUENCE</scope>
</reference>
<protein>
    <recommendedName>
        <fullName evidence="12">GTP-binding protein Di-Ras2</fullName>
    </recommendedName>
</protein>
<dbReference type="EMBL" id="LR902062">
    <property type="protein sequence ID" value="CAD7249904.1"/>
    <property type="molecule type" value="Genomic_DNA"/>
</dbReference>
<evidence type="ECO:0000256" key="3">
    <source>
        <dbReference type="ARBA" id="ARBA00022481"/>
    </source>
</evidence>
<accession>A0A7R9A9D0</accession>
<dbReference type="SMART" id="SM00174">
    <property type="entry name" value="RHO"/>
    <property type="match status" value="1"/>
</dbReference>
<evidence type="ECO:0000256" key="8">
    <source>
        <dbReference type="ARBA" id="ARBA00023289"/>
    </source>
</evidence>
<dbReference type="GO" id="GO:0005525">
    <property type="term" value="F:GTP binding"/>
    <property type="evidence" value="ECO:0007669"/>
    <property type="project" value="UniProtKB-KW"/>
</dbReference>
<dbReference type="OrthoDB" id="265044at2759"/>
<evidence type="ECO:0000256" key="1">
    <source>
        <dbReference type="ARBA" id="ARBA00004342"/>
    </source>
</evidence>
<keyword evidence="2" id="KW-1003">Cell membrane</keyword>
<keyword evidence="7" id="KW-0449">Lipoprotein</keyword>
<dbReference type="GO" id="GO:0005886">
    <property type="term" value="C:plasma membrane"/>
    <property type="evidence" value="ECO:0007669"/>
    <property type="project" value="UniProtKB-SubCell"/>
</dbReference>
<dbReference type="Proteomes" id="UP000677054">
    <property type="component" value="Unassembled WGS sequence"/>
</dbReference>
<proteinExistence type="inferred from homology"/>
<comment type="subcellular location">
    <subcellularLocation>
        <location evidence="1">Cell membrane</location>
        <topology evidence="1">Lipid-anchor</topology>
        <orientation evidence="1">Cytoplasmic side</orientation>
    </subcellularLocation>
</comment>
<dbReference type="SMART" id="SM00173">
    <property type="entry name" value="RAS"/>
    <property type="match status" value="1"/>
</dbReference>
<dbReference type="SMART" id="SM00175">
    <property type="entry name" value="RAB"/>
    <property type="match status" value="1"/>
</dbReference>
<keyword evidence="5" id="KW-0342">GTP-binding</keyword>
<dbReference type="GO" id="GO:0007165">
    <property type="term" value="P:signal transduction"/>
    <property type="evidence" value="ECO:0007669"/>
    <property type="project" value="InterPro"/>
</dbReference>
<dbReference type="PRINTS" id="PR00449">
    <property type="entry name" value="RASTRNSFRMNG"/>
</dbReference>
<dbReference type="InterPro" id="IPR005225">
    <property type="entry name" value="Small_GTP-bd"/>
</dbReference>
<dbReference type="FunFam" id="3.40.50.300:FF:000303">
    <property type="entry name" value="GTP-binding protein Di-Ras2"/>
    <property type="match status" value="1"/>
</dbReference>
<evidence type="ECO:0000256" key="9">
    <source>
        <dbReference type="ARBA" id="ARBA00061515"/>
    </source>
</evidence>